<accession>I3INV9</accession>
<dbReference type="AlphaFoldDB" id="I3INV9"/>
<proteinExistence type="predicted"/>
<dbReference type="GO" id="GO:0004519">
    <property type="term" value="F:endonuclease activity"/>
    <property type="evidence" value="ECO:0007669"/>
    <property type="project" value="UniProtKB-KW"/>
</dbReference>
<gene>
    <name evidence="7" type="ORF">KSU1_D0095</name>
</gene>
<keyword evidence="5" id="KW-0460">Magnesium</keyword>
<comment type="caution">
    <text evidence="7">The sequence shown here is derived from an EMBL/GenBank/DDBJ whole genome shotgun (WGS) entry which is preliminary data.</text>
</comment>
<keyword evidence="2" id="KW-0479">Metal-binding</keyword>
<evidence type="ECO:0000256" key="4">
    <source>
        <dbReference type="ARBA" id="ARBA00022801"/>
    </source>
</evidence>
<protein>
    <submittedName>
        <fullName evidence="7">CRISPR-associated protein</fullName>
    </submittedName>
</protein>
<evidence type="ECO:0000313" key="8">
    <source>
        <dbReference type="Proteomes" id="UP000002985"/>
    </source>
</evidence>
<evidence type="ECO:0000313" key="7">
    <source>
        <dbReference type="EMBL" id="GAB63404.1"/>
    </source>
</evidence>
<evidence type="ECO:0000256" key="3">
    <source>
        <dbReference type="ARBA" id="ARBA00022759"/>
    </source>
</evidence>
<dbReference type="OrthoDB" id="9553363at2"/>
<dbReference type="eggNOG" id="COG1518">
    <property type="taxonomic scope" value="Bacteria"/>
</dbReference>
<keyword evidence="1" id="KW-0540">Nuclease</keyword>
<dbReference type="Pfam" id="PF01867">
    <property type="entry name" value="Cas_Cas1"/>
    <property type="match status" value="1"/>
</dbReference>
<evidence type="ECO:0000256" key="6">
    <source>
        <dbReference type="ARBA" id="ARBA00023118"/>
    </source>
</evidence>
<name>I3INV9_9BACT</name>
<dbReference type="STRING" id="247490.KSU1_D0095"/>
<dbReference type="GO" id="GO:0043571">
    <property type="term" value="P:maintenance of CRISPR repeat elements"/>
    <property type="evidence" value="ECO:0007669"/>
    <property type="project" value="InterPro"/>
</dbReference>
<dbReference type="EMBL" id="BAFH01000004">
    <property type="protein sequence ID" value="GAB63404.1"/>
    <property type="molecule type" value="Genomic_DNA"/>
</dbReference>
<dbReference type="Proteomes" id="UP000002985">
    <property type="component" value="Unassembled WGS sequence"/>
</dbReference>
<keyword evidence="3" id="KW-0255">Endonuclease</keyword>
<evidence type="ECO:0000256" key="5">
    <source>
        <dbReference type="ARBA" id="ARBA00022842"/>
    </source>
</evidence>
<reference evidence="7 8" key="1">
    <citation type="journal article" date="2012" name="FEBS Lett.">
        <title>Anammox organism KSU-1 expresses a NirK-type copper-containing nitrite reductase instead of a NirS-type with cytochrome cd1.</title>
        <authorList>
            <person name="Hira D."/>
            <person name="Toh H."/>
            <person name="Migita C.T."/>
            <person name="Okubo H."/>
            <person name="Nishiyama T."/>
            <person name="Hattori M."/>
            <person name="Furukawa K."/>
            <person name="Fujii T."/>
        </authorList>
    </citation>
    <scope>NUCLEOTIDE SEQUENCE [LARGE SCALE GENOMIC DNA]</scope>
</reference>
<dbReference type="Gene3D" id="3.100.10.20">
    <property type="entry name" value="CRISPR-associated endonuclease Cas1, N-terminal domain"/>
    <property type="match status" value="1"/>
</dbReference>
<dbReference type="InterPro" id="IPR002729">
    <property type="entry name" value="CRISPR-assoc_Cas1"/>
</dbReference>
<evidence type="ECO:0000256" key="2">
    <source>
        <dbReference type="ARBA" id="ARBA00022723"/>
    </source>
</evidence>
<keyword evidence="4" id="KW-0378">Hydrolase</keyword>
<dbReference type="GO" id="GO:0016787">
    <property type="term" value="F:hydrolase activity"/>
    <property type="evidence" value="ECO:0007669"/>
    <property type="project" value="UniProtKB-KW"/>
</dbReference>
<dbReference type="GO" id="GO:0046872">
    <property type="term" value="F:metal ion binding"/>
    <property type="evidence" value="ECO:0007669"/>
    <property type="project" value="UniProtKB-KW"/>
</dbReference>
<keyword evidence="6" id="KW-0051">Antiviral defense</keyword>
<dbReference type="GO" id="GO:0003676">
    <property type="term" value="F:nucleic acid binding"/>
    <property type="evidence" value="ECO:0007669"/>
    <property type="project" value="InterPro"/>
</dbReference>
<evidence type="ECO:0000256" key="1">
    <source>
        <dbReference type="ARBA" id="ARBA00022722"/>
    </source>
</evidence>
<keyword evidence="8" id="KW-1185">Reference proteome</keyword>
<organism evidence="7 8">
    <name type="scientific">Candidatus Jettenia caeni</name>
    <dbReference type="NCBI Taxonomy" id="247490"/>
    <lineage>
        <taxon>Bacteria</taxon>
        <taxon>Pseudomonadati</taxon>
        <taxon>Planctomycetota</taxon>
        <taxon>Candidatus Brocadiia</taxon>
        <taxon>Candidatus Brocadiales</taxon>
        <taxon>Candidatus Brocadiaceae</taxon>
        <taxon>Candidatus Jettenia</taxon>
    </lineage>
</organism>
<dbReference type="GO" id="GO:0051607">
    <property type="term" value="P:defense response to virus"/>
    <property type="evidence" value="ECO:0007669"/>
    <property type="project" value="UniProtKB-KW"/>
</dbReference>
<dbReference type="InterPro" id="IPR042211">
    <property type="entry name" value="CRISPR-assoc_Cas1_N"/>
</dbReference>
<sequence length="238" mass="27768">MERTLYLNENTTLDVIRDGPSLVVKEEGKSGRRVPARMIRRVVITGNIKLETGLITLFTQNNVPITFLDKKGNQIAVTLPYKQHLAEHYKVQRVFLESDYTAHRFMTFLRAYRQRIQIDVLKRLLKNQIPDHYVTVGLKEEEYQQVIKNATSPYREIFHSIRNAVSALFVEMVISKLIASELDPHMGVMHRRQDFGFVLDICHILGPETDLQSVQFFYGKKGVDHRKNKESRLKTERQ</sequence>